<gene>
    <name evidence="2" type="ORF">C1Y38_05565</name>
</gene>
<feature type="region of interest" description="Disordered" evidence="1">
    <location>
        <begin position="1"/>
        <end position="22"/>
    </location>
</feature>
<reference evidence="2 3" key="1">
    <citation type="submission" date="2018-01" db="EMBL/GenBank/DDBJ databases">
        <title>Draft genome sequence of the feruloyl esterase-producing strain Lactobacillus fermentum CRL 1446, isolated from artisanal goat milk cheese.</title>
        <authorList>
            <person name="Abeijon Mukdsi M.C."/>
            <person name="Saavedra L."/>
            <person name="Gauffin Cano M.P."/>
            <person name="Hebert E.M."/>
            <person name="Medina R.B."/>
        </authorList>
    </citation>
    <scope>NUCLEOTIDE SEQUENCE [LARGE SCALE GENOMIC DNA]</scope>
    <source>
        <strain evidence="2 3">CRL 1446</strain>
    </source>
</reference>
<comment type="caution">
    <text evidence="2">The sequence shown here is derived from an EMBL/GenBank/DDBJ whole genome shotgun (WGS) entry which is preliminary data.</text>
</comment>
<accession>A0A2K2TIM0</accession>
<proteinExistence type="predicted"/>
<sequence length="112" mass="11417">MAPVSLAWPPVCGKEDEEEAAEAALLDPEVADEDPAALPLALEAEDEPLAELAEELDTLELLTDGASLVVEALESLVAALALSVLVATEAAVAEPSVASLVTEAEADLATLL</sequence>
<dbReference type="Proteomes" id="UP000236514">
    <property type="component" value="Unassembled WGS sequence"/>
</dbReference>
<dbReference type="EMBL" id="POTQ01000009">
    <property type="protein sequence ID" value="PNV57941.1"/>
    <property type="molecule type" value="Genomic_DNA"/>
</dbReference>
<protein>
    <submittedName>
        <fullName evidence="2">Uncharacterized protein</fullName>
    </submittedName>
</protein>
<dbReference type="AlphaFoldDB" id="A0A2K2TIM0"/>
<organism evidence="2 3">
    <name type="scientific">Limosilactobacillus fermentum</name>
    <name type="common">Lactobacillus fermentum</name>
    <dbReference type="NCBI Taxonomy" id="1613"/>
    <lineage>
        <taxon>Bacteria</taxon>
        <taxon>Bacillati</taxon>
        <taxon>Bacillota</taxon>
        <taxon>Bacilli</taxon>
        <taxon>Lactobacillales</taxon>
        <taxon>Lactobacillaceae</taxon>
        <taxon>Limosilactobacillus</taxon>
    </lineage>
</organism>
<evidence type="ECO:0000313" key="3">
    <source>
        <dbReference type="Proteomes" id="UP000236514"/>
    </source>
</evidence>
<name>A0A2K2TIM0_LIMFE</name>
<evidence type="ECO:0000313" key="2">
    <source>
        <dbReference type="EMBL" id="PNV57941.1"/>
    </source>
</evidence>
<evidence type="ECO:0000256" key="1">
    <source>
        <dbReference type="SAM" id="MobiDB-lite"/>
    </source>
</evidence>